<protein>
    <submittedName>
        <fullName evidence="2">Uncharacterized protein</fullName>
    </submittedName>
</protein>
<keyword evidence="3" id="KW-1185">Reference proteome</keyword>
<feature type="region of interest" description="Disordered" evidence="1">
    <location>
        <begin position="190"/>
        <end position="213"/>
    </location>
</feature>
<sequence>MDAKRIAKCVDDQFFSPWIVLPGGQIFQRLSCPVCVPILQVTNKGIGKGGDSFWNAFIPNLCPVAAPVDAAAREQARLAALERQAALLAASGGTRKLELPMPAPEPPVYADRRDYSPREPQMPAEGIMNVEQDPLYQAGGFKEVAEAQQQEQEKDRILAATIERQQRMMAEARGIKLDEIADAAEMEARMGTNMPSTSAADDYMASLKRNTQK</sequence>
<accession>A0A836CFD5</accession>
<gene>
    <name evidence="2" type="ORF">JKP88DRAFT_289942</name>
</gene>
<evidence type="ECO:0000313" key="2">
    <source>
        <dbReference type="EMBL" id="KAG5184450.1"/>
    </source>
</evidence>
<dbReference type="Proteomes" id="UP000664859">
    <property type="component" value="Unassembled WGS sequence"/>
</dbReference>
<dbReference type="AlphaFoldDB" id="A0A836CFD5"/>
<evidence type="ECO:0000313" key="3">
    <source>
        <dbReference type="Proteomes" id="UP000664859"/>
    </source>
</evidence>
<name>A0A836CFD5_9STRA</name>
<dbReference type="EMBL" id="JAFCMP010000167">
    <property type="protein sequence ID" value="KAG5184450.1"/>
    <property type="molecule type" value="Genomic_DNA"/>
</dbReference>
<reference evidence="2" key="1">
    <citation type="submission" date="2021-02" db="EMBL/GenBank/DDBJ databases">
        <title>First Annotated Genome of the Yellow-green Alga Tribonema minus.</title>
        <authorList>
            <person name="Mahan K.M."/>
        </authorList>
    </citation>
    <scope>NUCLEOTIDE SEQUENCE</scope>
    <source>
        <strain evidence="2">UTEX B ZZ1240</strain>
    </source>
</reference>
<organism evidence="2 3">
    <name type="scientific">Tribonema minus</name>
    <dbReference type="NCBI Taxonomy" id="303371"/>
    <lineage>
        <taxon>Eukaryota</taxon>
        <taxon>Sar</taxon>
        <taxon>Stramenopiles</taxon>
        <taxon>Ochrophyta</taxon>
        <taxon>PX clade</taxon>
        <taxon>Xanthophyceae</taxon>
        <taxon>Tribonematales</taxon>
        <taxon>Tribonemataceae</taxon>
        <taxon>Tribonema</taxon>
    </lineage>
</organism>
<evidence type="ECO:0000256" key="1">
    <source>
        <dbReference type="SAM" id="MobiDB-lite"/>
    </source>
</evidence>
<dbReference type="OrthoDB" id="10453364at2759"/>
<comment type="caution">
    <text evidence="2">The sequence shown here is derived from an EMBL/GenBank/DDBJ whole genome shotgun (WGS) entry which is preliminary data.</text>
</comment>
<proteinExistence type="predicted"/>